<dbReference type="OrthoDB" id="7068596at2"/>
<dbReference type="Pfam" id="PF13511">
    <property type="entry name" value="DUF4124"/>
    <property type="match status" value="1"/>
</dbReference>
<comment type="caution">
    <text evidence="4">The sequence shown here is derived from an EMBL/GenBank/DDBJ whole genome shotgun (WGS) entry which is preliminary data.</text>
</comment>
<name>A0A0E2Z3G0_9GAMM</name>
<feature type="signal peptide" evidence="2">
    <location>
        <begin position="1"/>
        <end position="21"/>
    </location>
</feature>
<feature type="domain" description="DUF4124" evidence="3">
    <location>
        <begin position="17"/>
        <end position="65"/>
    </location>
</feature>
<protein>
    <recommendedName>
        <fullName evidence="3">DUF4124 domain-containing protein</fullName>
    </recommendedName>
</protein>
<feature type="compositionally biased region" description="Basic and acidic residues" evidence="1">
    <location>
        <begin position="73"/>
        <end position="101"/>
    </location>
</feature>
<reference evidence="4 5" key="1">
    <citation type="submission" date="2014-07" db="EMBL/GenBank/DDBJ databases">
        <title>Comparative analysis of Nitrosococcus oceani genome inventories of strains from Pacific and Atlantic gyres.</title>
        <authorList>
            <person name="Lim C.K."/>
            <person name="Wang L."/>
            <person name="Sayavedra-Soto L.A."/>
            <person name="Klotz M.G."/>
        </authorList>
    </citation>
    <scope>NUCLEOTIDE SEQUENCE [LARGE SCALE GENOMIC DNA]</scope>
    <source>
        <strain evidence="4 5">C-27</strain>
    </source>
</reference>
<sequence length="154" mass="17373">MAPKMPVSPLLTLIAMLISLAVPIAADSAYKWTDEKGVTHYSQRPPPDQEAKKMASPPAPDKPKMPSKSLNARLERLEQEQAAREEAVKRQTQEKKQQAIRKHNCEAAHKNLELYRGNPRLRIGDGSGNYTRLNEEERHAHITEAKQQIEANCD</sequence>
<dbReference type="HOGENOM" id="CLU_108835_3_1_6"/>
<dbReference type="EMBL" id="JPGN01000025">
    <property type="protein sequence ID" value="KFI20183.1"/>
    <property type="molecule type" value="Genomic_DNA"/>
</dbReference>
<evidence type="ECO:0000313" key="5">
    <source>
        <dbReference type="Proteomes" id="UP000028839"/>
    </source>
</evidence>
<feature type="region of interest" description="Disordered" evidence="1">
    <location>
        <begin position="37"/>
        <end position="101"/>
    </location>
</feature>
<feature type="chain" id="PRO_5002407886" description="DUF4124 domain-containing protein" evidence="2">
    <location>
        <begin position="22"/>
        <end position="154"/>
    </location>
</feature>
<dbReference type="AlphaFoldDB" id="A0A0E2Z3G0"/>
<dbReference type="Proteomes" id="UP000028839">
    <property type="component" value="Unassembled WGS sequence"/>
</dbReference>
<evidence type="ECO:0000259" key="3">
    <source>
        <dbReference type="Pfam" id="PF13511"/>
    </source>
</evidence>
<accession>A0A0E2Z3G0</accession>
<dbReference type="InterPro" id="IPR025392">
    <property type="entry name" value="DUF4124"/>
</dbReference>
<organism evidence="4 5">
    <name type="scientific">Nitrosococcus oceani C-27</name>
    <dbReference type="NCBI Taxonomy" id="314279"/>
    <lineage>
        <taxon>Bacteria</taxon>
        <taxon>Pseudomonadati</taxon>
        <taxon>Pseudomonadota</taxon>
        <taxon>Gammaproteobacteria</taxon>
        <taxon>Chromatiales</taxon>
        <taxon>Chromatiaceae</taxon>
        <taxon>Nitrosococcus</taxon>
    </lineage>
</organism>
<gene>
    <name evidence="4" type="ORF">IB75_04540</name>
</gene>
<proteinExistence type="predicted"/>
<keyword evidence="2" id="KW-0732">Signal</keyword>
<evidence type="ECO:0000256" key="2">
    <source>
        <dbReference type="SAM" id="SignalP"/>
    </source>
</evidence>
<evidence type="ECO:0000256" key="1">
    <source>
        <dbReference type="SAM" id="MobiDB-lite"/>
    </source>
</evidence>
<evidence type="ECO:0000313" key="4">
    <source>
        <dbReference type="EMBL" id="KFI20183.1"/>
    </source>
</evidence>